<keyword evidence="3" id="KW-1185">Reference proteome</keyword>
<keyword evidence="1" id="KW-1133">Transmembrane helix</keyword>
<dbReference type="Pfam" id="PF10658">
    <property type="entry name" value="DUF2484"/>
    <property type="match status" value="1"/>
</dbReference>
<keyword evidence="1" id="KW-0472">Membrane</keyword>
<feature type="transmembrane region" description="Helical" evidence="1">
    <location>
        <begin position="35"/>
        <end position="64"/>
    </location>
</feature>
<evidence type="ECO:0000313" key="3">
    <source>
        <dbReference type="Proteomes" id="UP000281343"/>
    </source>
</evidence>
<evidence type="ECO:0000256" key="1">
    <source>
        <dbReference type="SAM" id="Phobius"/>
    </source>
</evidence>
<gene>
    <name evidence="2" type="ORF">D9R08_05680</name>
</gene>
<proteinExistence type="predicted"/>
<evidence type="ECO:0000313" key="2">
    <source>
        <dbReference type="EMBL" id="RMA43121.1"/>
    </source>
</evidence>
<dbReference type="RefSeq" id="WP_121897056.1">
    <property type="nucleotide sequence ID" value="NZ_RCNT01000002.1"/>
</dbReference>
<comment type="caution">
    <text evidence="2">The sequence shown here is derived from an EMBL/GenBank/DDBJ whole genome shotgun (WGS) entry which is preliminary data.</text>
</comment>
<name>A0A3L9Y2T4_9RHOB</name>
<dbReference type="Proteomes" id="UP000281343">
    <property type="component" value="Unassembled WGS sequence"/>
</dbReference>
<dbReference type="InterPro" id="IPR018919">
    <property type="entry name" value="DUF2484"/>
</dbReference>
<accession>A0A3L9Y2T4</accession>
<dbReference type="OrthoDB" id="7869914at2"/>
<keyword evidence="1" id="KW-0812">Transmembrane</keyword>
<organism evidence="2 3">
    <name type="scientific">Rhodophyticola porphyridii</name>
    <dbReference type="NCBI Taxonomy" id="1852017"/>
    <lineage>
        <taxon>Bacteria</taxon>
        <taxon>Pseudomonadati</taxon>
        <taxon>Pseudomonadota</taxon>
        <taxon>Alphaproteobacteria</taxon>
        <taxon>Rhodobacterales</taxon>
        <taxon>Roseobacteraceae</taxon>
        <taxon>Rhodophyticola</taxon>
    </lineage>
</organism>
<dbReference type="AlphaFoldDB" id="A0A3L9Y2T4"/>
<sequence>MSLSLTLSCLWVLAAAAVAMLPMRLQYLPGVMLLILSLPLMAFVASQHGLLLVLLVAFAVLSMFRRPLIYFLRRAVTRLKGGA</sequence>
<protein>
    <submittedName>
        <fullName evidence="2">DUF2484 family protein</fullName>
    </submittedName>
</protein>
<dbReference type="EMBL" id="RCNT01000002">
    <property type="protein sequence ID" value="RMA43121.1"/>
    <property type="molecule type" value="Genomic_DNA"/>
</dbReference>
<reference evidence="2 3" key="1">
    <citation type="submission" date="2018-10" db="EMBL/GenBank/DDBJ databases">
        <authorList>
            <person name="Jung H.S."/>
            <person name="Jeon C.O."/>
        </authorList>
    </citation>
    <scope>NUCLEOTIDE SEQUENCE [LARGE SCALE GENOMIC DNA]</scope>
    <source>
        <strain evidence="2 3">MA-7-27</strain>
    </source>
</reference>